<reference evidence="2" key="1">
    <citation type="submission" date="2016-10" db="EMBL/GenBank/DDBJ databases">
        <authorList>
            <person name="de Groot N.N."/>
        </authorList>
    </citation>
    <scope>NUCLEOTIDE SEQUENCE</scope>
</reference>
<accession>A0A1W1CV84</accession>
<name>A0A1W1CV84_9ZZZZ</name>
<dbReference type="Pfam" id="PF04403">
    <property type="entry name" value="PqiA"/>
    <property type="match status" value="1"/>
</dbReference>
<evidence type="ECO:0000313" key="2">
    <source>
        <dbReference type="EMBL" id="SFV69679.1"/>
    </source>
</evidence>
<gene>
    <name evidence="2" type="ORF">MNB_SV-14-987</name>
</gene>
<proteinExistence type="predicted"/>
<keyword evidence="1" id="KW-0812">Transmembrane</keyword>
<feature type="transmembrane region" description="Helical" evidence="1">
    <location>
        <begin position="215"/>
        <end position="232"/>
    </location>
</feature>
<feature type="transmembrane region" description="Helical" evidence="1">
    <location>
        <begin position="5"/>
        <end position="22"/>
    </location>
</feature>
<keyword evidence="1" id="KW-0472">Membrane</keyword>
<sequence>MIKTLRIVISLLLLLTMVYFGFKSYEYSKVYKVTTSKIAKSCDAHSLASERIDELTSIISLGLVENESKIKLEKLKQKQNKSKEMAELNLYYFMGTLTLTLLFSFFCTIRGGAMLLSFTTFISLFYGLINSILMVTIHKQIDYLGDVILSFESKGIIGSILKLYNSGEFAVAFTILLFSILLPAIKSLTLTFMLIFYEHPWNQKMVAFFKQIGKWSMIDVFVVATFLVYFTSNTGGISEAEIQVGLYFFLAYVILSMITAIQTQKVLDINF</sequence>
<feature type="transmembrane region" description="Helical" evidence="1">
    <location>
        <begin position="244"/>
        <end position="261"/>
    </location>
</feature>
<organism evidence="2">
    <name type="scientific">hydrothermal vent metagenome</name>
    <dbReference type="NCBI Taxonomy" id="652676"/>
    <lineage>
        <taxon>unclassified sequences</taxon>
        <taxon>metagenomes</taxon>
        <taxon>ecological metagenomes</taxon>
    </lineage>
</organism>
<protein>
    <recommendedName>
        <fullName evidence="3">Paraquat-inducible protein A</fullName>
    </recommendedName>
</protein>
<feature type="transmembrane region" description="Helical" evidence="1">
    <location>
        <begin position="169"/>
        <end position="195"/>
    </location>
</feature>
<evidence type="ECO:0000256" key="1">
    <source>
        <dbReference type="SAM" id="Phobius"/>
    </source>
</evidence>
<evidence type="ECO:0008006" key="3">
    <source>
        <dbReference type="Google" id="ProtNLM"/>
    </source>
</evidence>
<dbReference type="InterPro" id="IPR007498">
    <property type="entry name" value="PqiA-like"/>
</dbReference>
<dbReference type="AlphaFoldDB" id="A0A1W1CV84"/>
<feature type="transmembrane region" description="Helical" evidence="1">
    <location>
        <begin position="115"/>
        <end position="137"/>
    </location>
</feature>
<dbReference type="EMBL" id="FPHN01000279">
    <property type="protein sequence ID" value="SFV69679.1"/>
    <property type="molecule type" value="Genomic_DNA"/>
</dbReference>
<keyword evidence="1" id="KW-1133">Transmembrane helix</keyword>
<feature type="transmembrane region" description="Helical" evidence="1">
    <location>
        <begin position="90"/>
        <end position="108"/>
    </location>
</feature>